<dbReference type="GeneTree" id="ENSGT00900000142979"/>
<comment type="function">
    <text evidence="1 3">In the hair cortex, hair keratin intermediate filaments are embedded in an interfilamentous matrix, consisting of hair keratin-associated proteins (KRTAP), which are essential for the formation of a rigid and resistant hair shaft through their extensive disulfide bond cross-linking with abundant cysteine residues of hair keratins. The matrix proteins include the high-sulfur and high-glycine-tyrosine keratins.</text>
</comment>
<dbReference type="Pfam" id="PF05287">
    <property type="entry name" value="PMG"/>
    <property type="match status" value="1"/>
</dbReference>
<dbReference type="AlphaFoldDB" id="A0A8C6R3C6"/>
<name>A0A8C6R3C6_NANGA</name>
<dbReference type="InterPro" id="IPR007951">
    <property type="entry name" value="KRTAP_PMG"/>
</dbReference>
<comment type="subunit">
    <text evidence="3">Interacts with hair keratins.</text>
</comment>
<evidence type="ECO:0000256" key="3">
    <source>
        <dbReference type="RuleBase" id="RU369044"/>
    </source>
</evidence>
<dbReference type="Ensembl" id="ENSNGAT00000018676.1">
    <property type="protein sequence ID" value="ENSNGAP00000013101.1"/>
    <property type="gene ID" value="ENSNGAG00000014775.1"/>
</dbReference>
<gene>
    <name evidence="4" type="primary">LOC103736529</name>
</gene>
<protein>
    <recommendedName>
        <fullName evidence="3">Keratin-associated protein</fullName>
    </recommendedName>
</protein>
<evidence type="ECO:0000256" key="1">
    <source>
        <dbReference type="ARBA" id="ARBA00003327"/>
    </source>
</evidence>
<keyword evidence="2 3" id="KW-0416">Keratin</keyword>
<dbReference type="OMA" id="NWYRPAY"/>
<dbReference type="GO" id="GO:0005829">
    <property type="term" value="C:cytosol"/>
    <property type="evidence" value="ECO:0007669"/>
    <property type="project" value="UniProtKB-ARBA"/>
</dbReference>
<evidence type="ECO:0000256" key="2">
    <source>
        <dbReference type="ARBA" id="ARBA00022744"/>
    </source>
</evidence>
<dbReference type="GO" id="GO:0045095">
    <property type="term" value="C:keratin filament"/>
    <property type="evidence" value="ECO:0007669"/>
    <property type="project" value="UniProtKB-UniRule"/>
</dbReference>
<sequence length="61" mass="6624">PCQAIFSGSLGFGSAGFQSCGWGWPSVDFGSHGFQSLNRGSNFYRPTYFSSKSCQSVSYRP</sequence>
<organism evidence="4 5">
    <name type="scientific">Nannospalax galili</name>
    <name type="common">Northern Israeli blind subterranean mole rat</name>
    <name type="synonym">Spalax galili</name>
    <dbReference type="NCBI Taxonomy" id="1026970"/>
    <lineage>
        <taxon>Eukaryota</taxon>
        <taxon>Metazoa</taxon>
        <taxon>Chordata</taxon>
        <taxon>Craniata</taxon>
        <taxon>Vertebrata</taxon>
        <taxon>Euteleostomi</taxon>
        <taxon>Mammalia</taxon>
        <taxon>Eutheria</taxon>
        <taxon>Euarchontoglires</taxon>
        <taxon>Glires</taxon>
        <taxon>Rodentia</taxon>
        <taxon>Myomorpha</taxon>
        <taxon>Muroidea</taxon>
        <taxon>Spalacidae</taxon>
        <taxon>Spalacinae</taxon>
        <taxon>Nannospalax</taxon>
    </lineage>
</organism>
<evidence type="ECO:0000313" key="5">
    <source>
        <dbReference type="Proteomes" id="UP000694381"/>
    </source>
</evidence>
<evidence type="ECO:0000313" key="4">
    <source>
        <dbReference type="Ensembl" id="ENSNGAP00000013101.1"/>
    </source>
</evidence>
<accession>A0A8C6R3C6</accession>
<dbReference type="Proteomes" id="UP000694381">
    <property type="component" value="Unassembled WGS sequence"/>
</dbReference>
<keyword evidence="5" id="KW-1185">Reference proteome</keyword>
<reference evidence="4" key="2">
    <citation type="submission" date="2025-09" db="UniProtKB">
        <authorList>
            <consortium name="Ensembl"/>
        </authorList>
    </citation>
    <scope>IDENTIFICATION</scope>
</reference>
<comment type="similarity">
    <text evidence="3">Belongs to the PMG family.</text>
</comment>
<proteinExistence type="inferred from homology"/>
<reference evidence="4" key="1">
    <citation type="submission" date="2025-08" db="UniProtKB">
        <authorList>
            <consortium name="Ensembl"/>
        </authorList>
    </citation>
    <scope>IDENTIFICATION</scope>
</reference>